<sequence length="337" mass="38063">METAQQQRKVILSGMQPSGELTIGHIAGALRNWARLQEEFDSLFCIVDQHAITVRQEPAKLRRRTLDLAAMYQAGGVDPDRSMIFVQSHVAEHSQLMWVLTCLTGYGECSRMTQFKDKSAQHSDNVNVGLFTYPVLMAADILLYNADLVPVGQDQKQHLELARNLAERFNHHYSPTFTVPEPYIPEVGGRIMSLQEPTRKMSKSDPNEKASIFLTDTDDEIRNKIKRAVTDSGTEIRYDEATGPGISNLMSLYHIATGRTFAEIEREFAGSTGYAPFKEAVGEAVAAYVRPIRERFMALRADEEALRTVLRRGAEHARERARKTLRKVYKKTGFVEL</sequence>
<evidence type="ECO:0000256" key="8">
    <source>
        <dbReference type="HAMAP-Rule" id="MF_00140"/>
    </source>
</evidence>
<comment type="subunit">
    <text evidence="8">Homodimer.</text>
</comment>
<dbReference type="GO" id="GO:0005829">
    <property type="term" value="C:cytosol"/>
    <property type="evidence" value="ECO:0007669"/>
    <property type="project" value="TreeGrafter"/>
</dbReference>
<keyword evidence="8" id="KW-0963">Cytoplasm</keyword>
<dbReference type="PROSITE" id="PS00178">
    <property type="entry name" value="AA_TRNA_LIGASE_I"/>
    <property type="match status" value="1"/>
</dbReference>
<dbReference type="Gene3D" id="3.40.50.620">
    <property type="entry name" value="HUPs"/>
    <property type="match status" value="1"/>
</dbReference>
<evidence type="ECO:0000256" key="3">
    <source>
        <dbReference type="ARBA" id="ARBA00022741"/>
    </source>
</evidence>
<protein>
    <recommendedName>
        <fullName evidence="8">Tryptophan--tRNA ligase</fullName>
        <ecNumber evidence="8">6.1.1.2</ecNumber>
    </recommendedName>
    <alternativeName>
        <fullName evidence="8">Tryptophanyl-tRNA synthetase</fullName>
        <shortName evidence="8">TrpRS</shortName>
    </alternativeName>
</protein>
<feature type="binding site" evidence="8">
    <location>
        <begin position="16"/>
        <end position="18"/>
    </location>
    <ligand>
        <name>ATP</name>
        <dbReference type="ChEBI" id="CHEBI:30616"/>
    </ligand>
</feature>
<reference evidence="10 11" key="1">
    <citation type="submission" date="2016-09" db="EMBL/GenBank/DDBJ databases">
        <title>Genome-resolved meta-omics ties microbial dynamics to process performance in biotechnology for thiocyanate degradation.</title>
        <authorList>
            <person name="Kantor R.S."/>
            <person name="Huddy R.J."/>
            <person name="Iyer R."/>
            <person name="Thomas B.C."/>
            <person name="Brown C.T."/>
            <person name="Anantharaman K."/>
            <person name="Tringe S."/>
            <person name="Hettich R.L."/>
            <person name="Harrison S.T."/>
            <person name="Banfield J.F."/>
        </authorList>
    </citation>
    <scope>NUCLEOTIDE SEQUENCE [LARGE SCALE GENOMIC DNA]</scope>
    <source>
        <strain evidence="10">59-99</strain>
    </source>
</reference>
<feature type="binding site" evidence="8">
    <location>
        <begin position="152"/>
        <end position="154"/>
    </location>
    <ligand>
        <name>ATP</name>
        <dbReference type="ChEBI" id="CHEBI:30616"/>
    </ligand>
</feature>
<dbReference type="NCBIfam" id="TIGR00233">
    <property type="entry name" value="trpS"/>
    <property type="match status" value="1"/>
</dbReference>
<feature type="binding site" evidence="8">
    <location>
        <position position="191"/>
    </location>
    <ligand>
        <name>ATP</name>
        <dbReference type="ChEBI" id="CHEBI:30616"/>
    </ligand>
</feature>
<evidence type="ECO:0000256" key="9">
    <source>
        <dbReference type="RuleBase" id="RU363036"/>
    </source>
</evidence>
<evidence type="ECO:0000256" key="2">
    <source>
        <dbReference type="ARBA" id="ARBA00022598"/>
    </source>
</evidence>
<dbReference type="SUPFAM" id="SSF52374">
    <property type="entry name" value="Nucleotidylyl transferase"/>
    <property type="match status" value="1"/>
</dbReference>
<comment type="catalytic activity">
    <reaction evidence="7 8">
        <text>tRNA(Trp) + L-tryptophan + ATP = L-tryptophyl-tRNA(Trp) + AMP + diphosphate + H(+)</text>
        <dbReference type="Rhea" id="RHEA:24080"/>
        <dbReference type="Rhea" id="RHEA-COMP:9671"/>
        <dbReference type="Rhea" id="RHEA-COMP:9705"/>
        <dbReference type="ChEBI" id="CHEBI:15378"/>
        <dbReference type="ChEBI" id="CHEBI:30616"/>
        <dbReference type="ChEBI" id="CHEBI:33019"/>
        <dbReference type="ChEBI" id="CHEBI:57912"/>
        <dbReference type="ChEBI" id="CHEBI:78442"/>
        <dbReference type="ChEBI" id="CHEBI:78535"/>
        <dbReference type="ChEBI" id="CHEBI:456215"/>
        <dbReference type="EC" id="6.1.1.2"/>
    </reaction>
</comment>
<dbReference type="InterPro" id="IPR002306">
    <property type="entry name" value="Trp-tRNA-ligase"/>
</dbReference>
<dbReference type="InterPro" id="IPR050203">
    <property type="entry name" value="Trp-tRNA_synthetase"/>
</dbReference>
<comment type="function">
    <text evidence="8">Catalyzes the attachment of tryptophan to tRNA(Trp).</text>
</comment>
<dbReference type="EC" id="6.1.1.2" evidence="8"/>
<comment type="similarity">
    <text evidence="1 8 9">Belongs to the class-I aminoacyl-tRNA synthetase family.</text>
</comment>
<evidence type="ECO:0000256" key="4">
    <source>
        <dbReference type="ARBA" id="ARBA00022840"/>
    </source>
</evidence>
<dbReference type="InterPro" id="IPR002305">
    <property type="entry name" value="aa-tRNA-synth_Ic"/>
</dbReference>
<proteinExistence type="inferred from homology"/>
<feature type="binding site" evidence="8">
    <location>
        <begin position="200"/>
        <end position="204"/>
    </location>
    <ligand>
        <name>ATP</name>
        <dbReference type="ChEBI" id="CHEBI:30616"/>
    </ligand>
</feature>
<keyword evidence="3 8" id="KW-0547">Nucleotide-binding</keyword>
<dbReference type="InterPro" id="IPR001412">
    <property type="entry name" value="aa-tRNA-synth_I_CS"/>
</dbReference>
<evidence type="ECO:0000313" key="11">
    <source>
        <dbReference type="Proteomes" id="UP000184233"/>
    </source>
</evidence>
<dbReference type="CDD" id="cd00806">
    <property type="entry name" value="TrpRS_core"/>
    <property type="match status" value="1"/>
</dbReference>
<dbReference type="InterPro" id="IPR014729">
    <property type="entry name" value="Rossmann-like_a/b/a_fold"/>
</dbReference>
<keyword evidence="5 8" id="KW-0648">Protein biosynthesis</keyword>
<dbReference type="Pfam" id="PF00579">
    <property type="entry name" value="tRNA-synt_1b"/>
    <property type="match status" value="1"/>
</dbReference>
<accession>A0A1M3KWU3</accession>
<dbReference type="InterPro" id="IPR024109">
    <property type="entry name" value="Trp-tRNA-ligase_bac-type"/>
</dbReference>
<gene>
    <name evidence="8" type="primary">trpS</name>
    <name evidence="10" type="ORF">BGO89_09960</name>
</gene>
<feature type="binding site" evidence="8">
    <location>
        <position position="140"/>
    </location>
    <ligand>
        <name>L-tryptophan</name>
        <dbReference type="ChEBI" id="CHEBI:57912"/>
    </ligand>
</feature>
<dbReference type="GO" id="GO:0004830">
    <property type="term" value="F:tryptophan-tRNA ligase activity"/>
    <property type="evidence" value="ECO:0007669"/>
    <property type="project" value="UniProtKB-UniRule"/>
</dbReference>
<dbReference type="FunFam" id="1.10.240.10:FF:000002">
    <property type="entry name" value="Tryptophan--tRNA ligase"/>
    <property type="match status" value="1"/>
</dbReference>
<organism evidence="10 11">
    <name type="scientific">Candidatus Kapaibacterium thiocyanatum</name>
    <dbReference type="NCBI Taxonomy" id="1895771"/>
    <lineage>
        <taxon>Bacteria</taxon>
        <taxon>Pseudomonadati</taxon>
        <taxon>Candidatus Kapaibacteriota</taxon>
        <taxon>Candidatus Kapaibacteriia</taxon>
        <taxon>Candidatus Kapaibacteriales</taxon>
        <taxon>Candidatus Kapaibacteriaceae</taxon>
        <taxon>Candidatus Kapaibacterium</taxon>
    </lineage>
</organism>
<evidence type="ECO:0000256" key="7">
    <source>
        <dbReference type="ARBA" id="ARBA00049929"/>
    </source>
</evidence>
<dbReference type="AlphaFoldDB" id="A0A1M3KWU3"/>
<dbReference type="GO" id="GO:0005524">
    <property type="term" value="F:ATP binding"/>
    <property type="evidence" value="ECO:0007669"/>
    <property type="project" value="UniProtKB-UniRule"/>
</dbReference>
<dbReference type="EMBL" id="MKVH01000024">
    <property type="protein sequence ID" value="OJX56843.1"/>
    <property type="molecule type" value="Genomic_DNA"/>
</dbReference>
<comment type="subcellular location">
    <subcellularLocation>
        <location evidence="8">Cytoplasm</location>
    </subcellularLocation>
</comment>
<evidence type="ECO:0000256" key="5">
    <source>
        <dbReference type="ARBA" id="ARBA00022917"/>
    </source>
</evidence>
<dbReference type="HAMAP" id="MF_00140_B">
    <property type="entry name" value="Trp_tRNA_synth_B"/>
    <property type="match status" value="1"/>
</dbReference>
<feature type="binding site" evidence="8">
    <location>
        <begin position="24"/>
        <end position="25"/>
    </location>
    <ligand>
        <name>ATP</name>
        <dbReference type="ChEBI" id="CHEBI:30616"/>
    </ligand>
</feature>
<evidence type="ECO:0000256" key="1">
    <source>
        <dbReference type="ARBA" id="ARBA00005594"/>
    </source>
</evidence>
<keyword evidence="2 8" id="KW-0436">Ligase</keyword>
<keyword evidence="6 8" id="KW-0030">Aminoacyl-tRNA synthetase</keyword>
<dbReference type="STRING" id="1895771.BGO89_09960"/>
<evidence type="ECO:0000256" key="6">
    <source>
        <dbReference type="ARBA" id="ARBA00023146"/>
    </source>
</evidence>
<dbReference type="GO" id="GO:0006436">
    <property type="term" value="P:tryptophanyl-tRNA aminoacylation"/>
    <property type="evidence" value="ECO:0007669"/>
    <property type="project" value="UniProtKB-UniRule"/>
</dbReference>
<feature type="short sequence motif" description="'HIGH' region" evidence="8">
    <location>
        <begin position="17"/>
        <end position="25"/>
    </location>
</feature>
<keyword evidence="4 8" id="KW-0067">ATP-binding</keyword>
<dbReference type="PANTHER" id="PTHR43766">
    <property type="entry name" value="TRYPTOPHAN--TRNA LIGASE, MITOCHONDRIAL"/>
    <property type="match status" value="1"/>
</dbReference>
<feature type="short sequence motif" description="'KMSKS' region" evidence="8">
    <location>
        <begin position="200"/>
        <end position="204"/>
    </location>
</feature>
<name>A0A1M3KWU3_9BACT</name>
<evidence type="ECO:0000313" key="10">
    <source>
        <dbReference type="EMBL" id="OJX56843.1"/>
    </source>
</evidence>
<dbReference type="Gene3D" id="1.10.240.10">
    <property type="entry name" value="Tyrosyl-Transfer RNA Synthetase"/>
    <property type="match status" value="1"/>
</dbReference>
<comment type="caution">
    <text evidence="10">The sequence shown here is derived from an EMBL/GenBank/DDBJ whole genome shotgun (WGS) entry which is preliminary data.</text>
</comment>
<dbReference type="PRINTS" id="PR01039">
    <property type="entry name" value="TRNASYNTHTRP"/>
</dbReference>
<dbReference type="PANTHER" id="PTHR43766:SF1">
    <property type="entry name" value="TRYPTOPHAN--TRNA LIGASE, MITOCHONDRIAL"/>
    <property type="match status" value="1"/>
</dbReference>
<dbReference type="Proteomes" id="UP000184233">
    <property type="component" value="Unassembled WGS sequence"/>
</dbReference>